<feature type="domain" description="DUF4351" evidence="1">
    <location>
        <begin position="267"/>
        <end position="325"/>
    </location>
</feature>
<accession>A0A1D9FXX0</accession>
<reference evidence="3" key="1">
    <citation type="submission" date="2016-10" db="EMBL/GenBank/DDBJ databases">
        <title>Comparative genomics uncovers the prolific and rare metabolic potential of the cyanobacterial genus Moorea.</title>
        <authorList>
            <person name="Leao T."/>
            <person name="Castelao G."/>
            <person name="Korobeynikov A."/>
            <person name="Monroe E.A."/>
            <person name="Podell S."/>
            <person name="Glukhov E."/>
            <person name="Allen E."/>
            <person name="Gerwick W.H."/>
            <person name="Gerwick L."/>
        </authorList>
    </citation>
    <scope>NUCLEOTIDE SEQUENCE [LARGE SCALE GENOMIC DNA]</scope>
    <source>
        <strain evidence="3">JHB</strain>
    </source>
</reference>
<dbReference type="AlphaFoldDB" id="A0A1D9FXX0"/>
<organism evidence="2 3">
    <name type="scientific">Moorena producens (strain JHB)</name>
    <dbReference type="NCBI Taxonomy" id="1454205"/>
    <lineage>
        <taxon>Bacteria</taxon>
        <taxon>Bacillati</taxon>
        <taxon>Cyanobacteriota</taxon>
        <taxon>Cyanophyceae</taxon>
        <taxon>Coleofasciculales</taxon>
        <taxon>Coleofasciculaceae</taxon>
        <taxon>Moorena</taxon>
    </lineage>
</organism>
<dbReference type="InterPro" id="IPR025587">
    <property type="entry name" value="DUF4351"/>
</dbReference>
<dbReference type="Proteomes" id="UP000176944">
    <property type="component" value="Chromosome"/>
</dbReference>
<dbReference type="PANTHER" id="PTHR35586">
    <property type="entry name" value="SLL1691 PROTEIN"/>
    <property type="match status" value="1"/>
</dbReference>
<protein>
    <submittedName>
        <fullName evidence="2">DUF4351 domain-containing protein</fullName>
    </submittedName>
</protein>
<evidence type="ECO:0000313" key="2">
    <source>
        <dbReference type="EMBL" id="AOY80226.2"/>
    </source>
</evidence>
<evidence type="ECO:0000313" key="3">
    <source>
        <dbReference type="Proteomes" id="UP000176944"/>
    </source>
</evidence>
<sequence length="333" mass="39097">MINPAADYDSPWKDTLEWYFEPFIALCFAHIHSQINWSRPSEFLDKELQKVVRDAEVGRRWADKLVKVWLNNGLETWILIHVEVQGEKQTEFAKRMYTYHHRISGRYNRPVASLAVLSDANPQWRPTQYSSEIFGCKIQFNFLMVKLLDYKQQWPELEQSANPFATVIMAHLKAVDTRSDGQQRKIWKMALTRRLYQQGYQRQDILNLYHFIDWVMHLPSALEQAFSEELNQYEQEVNMKYVTSIERLGIKQGRQEGRQEGILEGRQEGRQEGAERLLLRLLHRRFGELSPEIQARVKGLSVEKLEQLMDVAIDVESLEQLADHLPALPEAAD</sequence>
<gene>
    <name evidence="2" type="ORF">BJP36_10140</name>
</gene>
<dbReference type="EMBL" id="CP017708">
    <property type="protein sequence ID" value="AOY80226.2"/>
    <property type="molecule type" value="Genomic_DNA"/>
</dbReference>
<proteinExistence type="predicted"/>
<dbReference type="Pfam" id="PF14261">
    <property type="entry name" value="DUF4351"/>
    <property type="match status" value="1"/>
</dbReference>
<name>A0A1D9FXX0_MOOP1</name>
<dbReference type="PANTHER" id="PTHR35586:SF1">
    <property type="entry name" value="SLL1691 PROTEIN"/>
    <property type="match status" value="1"/>
</dbReference>
<evidence type="ECO:0000259" key="1">
    <source>
        <dbReference type="Pfam" id="PF14261"/>
    </source>
</evidence>